<gene>
    <name evidence="2" type="ORF">METZ01_LOCUS375758</name>
</gene>
<accession>A0A382TLC5</accession>
<organism evidence="2">
    <name type="scientific">marine metagenome</name>
    <dbReference type="NCBI Taxonomy" id="408172"/>
    <lineage>
        <taxon>unclassified sequences</taxon>
        <taxon>metagenomes</taxon>
        <taxon>ecological metagenomes</taxon>
    </lineage>
</organism>
<evidence type="ECO:0000256" key="1">
    <source>
        <dbReference type="SAM" id="MobiDB-lite"/>
    </source>
</evidence>
<proteinExistence type="predicted"/>
<reference evidence="2" key="1">
    <citation type="submission" date="2018-05" db="EMBL/GenBank/DDBJ databases">
        <authorList>
            <person name="Lanie J.A."/>
            <person name="Ng W.-L."/>
            <person name="Kazmierczak K.M."/>
            <person name="Andrzejewski T.M."/>
            <person name="Davidsen T.M."/>
            <person name="Wayne K.J."/>
            <person name="Tettelin H."/>
            <person name="Glass J.I."/>
            <person name="Rusch D."/>
            <person name="Podicherti R."/>
            <person name="Tsui H.-C.T."/>
            <person name="Winkler M.E."/>
        </authorList>
    </citation>
    <scope>NUCLEOTIDE SEQUENCE</scope>
</reference>
<protein>
    <submittedName>
        <fullName evidence="2">Uncharacterized protein</fullName>
    </submittedName>
</protein>
<sequence length="61" mass="7317">MRDMYKKNQMTLKEIQRYMDAKRKREAKRDTFTLNGNTYTVNNDPKHQADQLAGYHGRNPK</sequence>
<name>A0A382TLC5_9ZZZZ</name>
<dbReference type="AlphaFoldDB" id="A0A382TLC5"/>
<evidence type="ECO:0000313" key="2">
    <source>
        <dbReference type="EMBL" id="SVD22904.1"/>
    </source>
</evidence>
<dbReference type="EMBL" id="UINC01137518">
    <property type="protein sequence ID" value="SVD22904.1"/>
    <property type="molecule type" value="Genomic_DNA"/>
</dbReference>
<feature type="region of interest" description="Disordered" evidence="1">
    <location>
        <begin position="35"/>
        <end position="61"/>
    </location>
</feature>